<reference evidence="2 3" key="1">
    <citation type="journal article" date="2016" name="Nat. Commun.">
        <title>Thousands of microbial genomes shed light on interconnected biogeochemical processes in an aquifer system.</title>
        <authorList>
            <person name="Anantharaman K."/>
            <person name="Brown C.T."/>
            <person name="Hug L.A."/>
            <person name="Sharon I."/>
            <person name="Castelle C.J."/>
            <person name="Probst A.J."/>
            <person name="Thomas B.C."/>
            <person name="Singh A."/>
            <person name="Wilkins M.J."/>
            <person name="Karaoz U."/>
            <person name="Brodie E.L."/>
            <person name="Williams K.H."/>
            <person name="Hubbard S.S."/>
            <person name="Banfield J.F."/>
        </authorList>
    </citation>
    <scope>NUCLEOTIDE SEQUENCE [LARGE SCALE GENOMIC DNA]</scope>
</reference>
<feature type="region of interest" description="Disordered" evidence="1">
    <location>
        <begin position="213"/>
        <end position="233"/>
    </location>
</feature>
<dbReference type="EMBL" id="MGJD01000022">
    <property type="protein sequence ID" value="OGN00384.1"/>
    <property type="molecule type" value="Genomic_DNA"/>
</dbReference>
<dbReference type="AlphaFoldDB" id="A0A1F8EHT9"/>
<gene>
    <name evidence="2" type="ORF">A2650_00855</name>
</gene>
<comment type="caution">
    <text evidence="2">The sequence shown here is derived from an EMBL/GenBank/DDBJ whole genome shotgun (WGS) entry which is preliminary data.</text>
</comment>
<dbReference type="Gene3D" id="2.60.120.200">
    <property type="match status" value="3"/>
</dbReference>
<protein>
    <recommendedName>
        <fullName evidence="4">LamG-like jellyroll fold domain-containing protein</fullName>
    </recommendedName>
</protein>
<evidence type="ECO:0008006" key="4">
    <source>
        <dbReference type="Google" id="ProtNLM"/>
    </source>
</evidence>
<evidence type="ECO:0000313" key="3">
    <source>
        <dbReference type="Proteomes" id="UP000177117"/>
    </source>
</evidence>
<name>A0A1F8EHT9_9BACT</name>
<dbReference type="PANTHER" id="PTHR42535">
    <property type="entry name" value="OOKINETE PROTEIN, PUTATIVE-RELATED"/>
    <property type="match status" value="1"/>
</dbReference>
<evidence type="ECO:0000313" key="2">
    <source>
        <dbReference type="EMBL" id="OGN00384.1"/>
    </source>
</evidence>
<sequence>MGTLTGGPTKTVGKVGQVLSFDGVDDWVNMGSFVPVSGGNPRTVSVWVKVTSSATNRTITSWGSDSVAGQRFTFSINTSNTLSIGIEGSAESAVTAVGDNIWHHVAITCSGNNLNTCKIWVDGRLDKTLTTSATINTSSSDRGLSIGIWPLPFGPFLGQIDETRIYNRALLATDVARLYRIGLGSTANRGTSAEPFDKGLVGHWTFDGPDISGTRAKDRSGNNNHGTLTNGPTTTIGKVGQALNFDGVNDRVDVGDIDFTSGPFSISLWFKTTNQTNAERLLSKWSSITNINYEIYIKTTNPAGLIAGLYDGAFQSSTVNGTFHDGQWHNAVMVVTTSAITAYVDGIAGSVGSHDNSITGNNIQTQIGGATQIGSPNFINAIIDDVRIYNRALSAAEISRLYQLTQSKYNSSQTDSLTKGLVGYWNFDGPNISGTRAKDSSGNNNHGTLTNGPTTTIGKLGQALSFDGSNDYVAIPNNSSIQTNGVITIAAWIYLTSTTAERIIVKGSEYEFDVSGGLLRLNQDNTVIMQSTAYSYINSWHHVVAVYSDSENYTMLCIDASCITEGSETTSIANTSNNVAIGSEPNGGGNFLNGQIDDVRIYNRALSAAEIQKLYNMGR</sequence>
<feature type="compositionally biased region" description="Polar residues" evidence="1">
    <location>
        <begin position="221"/>
        <end position="233"/>
    </location>
</feature>
<dbReference type="InterPro" id="IPR013320">
    <property type="entry name" value="ConA-like_dom_sf"/>
</dbReference>
<organism evidence="2 3">
    <name type="scientific">Candidatus Yanofskybacteria bacterium RIFCSPHIGHO2_01_FULL_41_53</name>
    <dbReference type="NCBI Taxonomy" id="1802663"/>
    <lineage>
        <taxon>Bacteria</taxon>
        <taxon>Candidatus Yanofskyibacteriota</taxon>
    </lineage>
</organism>
<dbReference type="Proteomes" id="UP000177117">
    <property type="component" value="Unassembled WGS sequence"/>
</dbReference>
<proteinExistence type="predicted"/>
<evidence type="ECO:0000256" key="1">
    <source>
        <dbReference type="SAM" id="MobiDB-lite"/>
    </source>
</evidence>
<dbReference type="Pfam" id="PF13385">
    <property type="entry name" value="Laminin_G_3"/>
    <property type="match status" value="3"/>
</dbReference>
<accession>A0A1F8EHT9</accession>
<dbReference type="SUPFAM" id="SSF49899">
    <property type="entry name" value="Concanavalin A-like lectins/glucanases"/>
    <property type="match status" value="3"/>
</dbReference>
<dbReference type="PANTHER" id="PTHR42535:SF2">
    <property type="entry name" value="CHROMOSOME UNDETERMINED SCAFFOLD_146, WHOLE GENOME SHOTGUN SEQUENCE"/>
    <property type="match status" value="1"/>
</dbReference>